<dbReference type="SMART" id="SM00382">
    <property type="entry name" value="AAA"/>
    <property type="match status" value="1"/>
</dbReference>
<dbReference type="InterPro" id="IPR050683">
    <property type="entry name" value="Bact_Polysacc_Export_ATP-bd"/>
</dbReference>
<organism evidence="6 7">
    <name type="scientific">Roseburia zhanii</name>
    <dbReference type="NCBI Taxonomy" id="2763064"/>
    <lineage>
        <taxon>Bacteria</taxon>
        <taxon>Bacillati</taxon>
        <taxon>Bacillota</taxon>
        <taxon>Clostridia</taxon>
        <taxon>Lachnospirales</taxon>
        <taxon>Lachnospiraceae</taxon>
        <taxon>Roseburia</taxon>
    </lineage>
</organism>
<evidence type="ECO:0000256" key="4">
    <source>
        <dbReference type="ARBA" id="ARBA00022840"/>
    </source>
</evidence>
<dbReference type="Pfam" id="PF00005">
    <property type="entry name" value="ABC_tran"/>
    <property type="match status" value="1"/>
</dbReference>
<dbReference type="InterPro" id="IPR027417">
    <property type="entry name" value="P-loop_NTPase"/>
</dbReference>
<dbReference type="PROSITE" id="PS50893">
    <property type="entry name" value="ABC_TRANSPORTER_2"/>
    <property type="match status" value="1"/>
</dbReference>
<evidence type="ECO:0000256" key="1">
    <source>
        <dbReference type="ARBA" id="ARBA00005417"/>
    </source>
</evidence>
<keyword evidence="4 6" id="KW-0067">ATP-binding</keyword>
<comment type="caution">
    <text evidence="6">The sequence shown here is derived from an EMBL/GenBank/DDBJ whole genome shotgun (WGS) entry which is preliminary data.</text>
</comment>
<evidence type="ECO:0000313" key="6">
    <source>
        <dbReference type="EMBL" id="MBC5713894.1"/>
    </source>
</evidence>
<dbReference type="PANTHER" id="PTHR46743">
    <property type="entry name" value="TEICHOIC ACIDS EXPORT ATP-BINDING PROTEIN TAGH"/>
    <property type="match status" value="1"/>
</dbReference>
<name>A0A923LN09_9FIRM</name>
<dbReference type="Proteomes" id="UP000606720">
    <property type="component" value="Unassembled WGS sequence"/>
</dbReference>
<dbReference type="InterPro" id="IPR003439">
    <property type="entry name" value="ABC_transporter-like_ATP-bd"/>
</dbReference>
<dbReference type="GO" id="GO:0016887">
    <property type="term" value="F:ATP hydrolysis activity"/>
    <property type="evidence" value="ECO:0007669"/>
    <property type="project" value="InterPro"/>
</dbReference>
<dbReference type="InterPro" id="IPR003593">
    <property type="entry name" value="AAA+_ATPase"/>
</dbReference>
<comment type="similarity">
    <text evidence="1">Belongs to the ABC transporter superfamily.</text>
</comment>
<evidence type="ECO:0000256" key="3">
    <source>
        <dbReference type="ARBA" id="ARBA00022741"/>
    </source>
</evidence>
<gene>
    <name evidence="6" type="ORF">H8S17_06645</name>
</gene>
<dbReference type="InterPro" id="IPR015860">
    <property type="entry name" value="ABC_transpr_TagH-like"/>
</dbReference>
<dbReference type="Gene3D" id="3.40.50.300">
    <property type="entry name" value="P-loop containing nucleotide triphosphate hydrolases"/>
    <property type="match status" value="1"/>
</dbReference>
<evidence type="ECO:0000256" key="2">
    <source>
        <dbReference type="ARBA" id="ARBA00022448"/>
    </source>
</evidence>
<dbReference type="PANTHER" id="PTHR46743:SF2">
    <property type="entry name" value="TEICHOIC ACIDS EXPORT ATP-BINDING PROTEIN TAGH"/>
    <property type="match status" value="1"/>
</dbReference>
<keyword evidence="3" id="KW-0547">Nucleotide-binding</keyword>
<proteinExistence type="inferred from homology"/>
<accession>A0A923LN09</accession>
<keyword evidence="7" id="KW-1185">Reference proteome</keyword>
<dbReference type="AlphaFoldDB" id="A0A923LN09"/>
<dbReference type="GO" id="GO:0016020">
    <property type="term" value="C:membrane"/>
    <property type="evidence" value="ECO:0007669"/>
    <property type="project" value="InterPro"/>
</dbReference>
<dbReference type="GO" id="GO:0005524">
    <property type="term" value="F:ATP binding"/>
    <property type="evidence" value="ECO:0007669"/>
    <property type="project" value="UniProtKB-KW"/>
</dbReference>
<dbReference type="CDD" id="cd03220">
    <property type="entry name" value="ABC_KpsT_Wzt"/>
    <property type="match status" value="1"/>
</dbReference>
<feature type="domain" description="ABC transporter" evidence="5">
    <location>
        <begin position="18"/>
        <end position="237"/>
    </location>
</feature>
<dbReference type="GO" id="GO:0140359">
    <property type="term" value="F:ABC-type transporter activity"/>
    <property type="evidence" value="ECO:0007669"/>
    <property type="project" value="InterPro"/>
</dbReference>
<evidence type="ECO:0000259" key="5">
    <source>
        <dbReference type="PROSITE" id="PS50893"/>
    </source>
</evidence>
<reference evidence="6" key="1">
    <citation type="submission" date="2020-08" db="EMBL/GenBank/DDBJ databases">
        <title>Genome public.</title>
        <authorList>
            <person name="Liu C."/>
            <person name="Sun Q."/>
        </authorList>
    </citation>
    <scope>NUCLEOTIDE SEQUENCE</scope>
    <source>
        <strain evidence="6">BX1005</strain>
    </source>
</reference>
<keyword evidence="2" id="KW-0813">Transport</keyword>
<dbReference type="SUPFAM" id="SSF52540">
    <property type="entry name" value="P-loop containing nucleoside triphosphate hydrolases"/>
    <property type="match status" value="1"/>
</dbReference>
<evidence type="ECO:0000313" key="7">
    <source>
        <dbReference type="Proteomes" id="UP000606720"/>
    </source>
</evidence>
<protein>
    <submittedName>
        <fullName evidence="6">ABC transporter ATP-binding protein</fullName>
    </submittedName>
</protein>
<sequence length="237" mass="26468">MEFHLSSSTPSGLKDYLIQMLKRQITYRKLYALYHVSFNVYKGEVVGIIGTNGSGKSTILKIISGALKPTKGKVYVDKKKIQLLTLGTGFDVELTARENVYLNGSIIGYSRKFLDEHYDEIVEFAELQDFMEEKVKNFSSGMVSRLGFSIATAGDAAEILILDEVLSVGDEFFKKKSLKRVKEMIHGGSTVLMVSHSLQTILDNCSKVVWIEQGELRMIGEPKTVCEAYRSSKAEGE</sequence>
<dbReference type="EMBL" id="JACOPH010000004">
    <property type="protein sequence ID" value="MBC5713894.1"/>
    <property type="molecule type" value="Genomic_DNA"/>
</dbReference>